<keyword evidence="1" id="KW-0175">Coiled coil</keyword>
<evidence type="ECO:0000256" key="3">
    <source>
        <dbReference type="SAM" id="Phobius"/>
    </source>
</evidence>
<keyword evidence="3" id="KW-1133">Transmembrane helix</keyword>
<dbReference type="AlphaFoldDB" id="A0A2U2MZX6"/>
<evidence type="ECO:0000313" key="5">
    <source>
        <dbReference type="Proteomes" id="UP000245474"/>
    </source>
</evidence>
<comment type="caution">
    <text evidence="4">The sequence shown here is derived from an EMBL/GenBank/DDBJ whole genome shotgun (WGS) entry which is preliminary data.</text>
</comment>
<gene>
    <name evidence="4" type="ORF">DEM34_11870</name>
</gene>
<protein>
    <submittedName>
        <fullName evidence="4">Uncharacterized protein</fullName>
    </submittedName>
</protein>
<reference evidence="4 5" key="1">
    <citation type="submission" date="2018-05" db="EMBL/GenBank/DDBJ databases">
        <title>Spiribacter halobius sp. nov., a moderately halophilic bacterium isolated from marine solar saltern.</title>
        <authorList>
            <person name="Zheng W.-S."/>
            <person name="Lu D.-C."/>
            <person name="Du Z.-J."/>
        </authorList>
    </citation>
    <scope>NUCLEOTIDE SEQUENCE [LARGE SCALE GENOMIC DNA]</scope>
    <source>
        <strain evidence="4 5">E85</strain>
    </source>
</reference>
<feature type="coiled-coil region" evidence="1">
    <location>
        <begin position="296"/>
        <end position="416"/>
    </location>
</feature>
<organism evidence="4 5">
    <name type="scientific">Sediminicurvatus halobius</name>
    <dbReference type="NCBI Taxonomy" id="2182432"/>
    <lineage>
        <taxon>Bacteria</taxon>
        <taxon>Pseudomonadati</taxon>
        <taxon>Pseudomonadota</taxon>
        <taxon>Gammaproteobacteria</taxon>
        <taxon>Chromatiales</taxon>
        <taxon>Ectothiorhodospiraceae</taxon>
        <taxon>Sediminicurvatus</taxon>
    </lineage>
</organism>
<keyword evidence="5" id="KW-1185">Reference proteome</keyword>
<feature type="compositionally biased region" description="Basic and acidic residues" evidence="2">
    <location>
        <begin position="170"/>
        <end position="179"/>
    </location>
</feature>
<keyword evidence="3" id="KW-0812">Transmembrane</keyword>
<dbReference type="RefSeq" id="WP_109679034.1">
    <property type="nucleotide sequence ID" value="NZ_CP086615.1"/>
</dbReference>
<dbReference type="EMBL" id="QFFI01000018">
    <property type="protein sequence ID" value="PWG62476.1"/>
    <property type="molecule type" value="Genomic_DNA"/>
</dbReference>
<evidence type="ECO:0000256" key="2">
    <source>
        <dbReference type="SAM" id="MobiDB-lite"/>
    </source>
</evidence>
<evidence type="ECO:0000256" key="1">
    <source>
        <dbReference type="SAM" id="Coils"/>
    </source>
</evidence>
<accession>A0A2U2MZX6</accession>
<name>A0A2U2MZX6_9GAMM</name>
<evidence type="ECO:0000313" key="4">
    <source>
        <dbReference type="EMBL" id="PWG62476.1"/>
    </source>
</evidence>
<feature type="region of interest" description="Disordered" evidence="2">
    <location>
        <begin position="154"/>
        <end position="179"/>
    </location>
</feature>
<proteinExistence type="predicted"/>
<dbReference type="Proteomes" id="UP000245474">
    <property type="component" value="Unassembled WGS sequence"/>
</dbReference>
<dbReference type="OrthoDB" id="9884814at2"/>
<sequence>MDSELLAIAILLAELLLAAVVAAVVFGRLWWRARRRLAALQGEARDSERERADYLNHVQSAISALIAAVRSRWNENPATLHQGSALADGDPPRVGLQLHYETLRHELSALQAPPEQFWEARRGALDTLLEGFRTAEATLQRWLETSRNQHREDLAQARRSHGESAQQLERQLERQQGRSARLEQRVQELEAYRRRFNELHGAMLRLRDAGERLEPLVARELAGGQGSAELQAAVGAWQQAQAPLQQFLERGDIQPFGERHLTAAPSPDHRARRANQLAEGRERQAEVTERRLLLSLKHQYALIDDLRAKLDAAEHREEELRHYYTQQIKRLEAAAAETEQSFEALMKENARNRRTIRRLNKRLDEANRAEASGDTKALEATIDRFAAQAIELQERLTTLEGEVGELSAENLSLQAKLREHGLDEAATP</sequence>
<keyword evidence="3" id="KW-0472">Membrane</keyword>
<feature type="transmembrane region" description="Helical" evidence="3">
    <location>
        <begin position="6"/>
        <end position="31"/>
    </location>
</feature>